<organism evidence="1 2">
    <name type="scientific">Cryobacterium sandaracinum</name>
    <dbReference type="NCBI Taxonomy" id="1259247"/>
    <lineage>
        <taxon>Bacteria</taxon>
        <taxon>Bacillati</taxon>
        <taxon>Actinomycetota</taxon>
        <taxon>Actinomycetes</taxon>
        <taxon>Micrococcales</taxon>
        <taxon>Microbacteriaceae</taxon>
        <taxon>Cryobacterium</taxon>
    </lineage>
</organism>
<dbReference type="Proteomes" id="UP000297851">
    <property type="component" value="Unassembled WGS sequence"/>
</dbReference>
<evidence type="ECO:0000313" key="2">
    <source>
        <dbReference type="Proteomes" id="UP000297851"/>
    </source>
</evidence>
<dbReference type="Gene3D" id="3.30.70.60">
    <property type="match status" value="1"/>
</dbReference>
<evidence type="ECO:0008006" key="3">
    <source>
        <dbReference type="Google" id="ProtNLM"/>
    </source>
</evidence>
<comment type="caution">
    <text evidence="1">The sequence shown here is derived from an EMBL/GenBank/DDBJ whole genome shotgun (WGS) entry which is preliminary data.</text>
</comment>
<reference evidence="1 2" key="1">
    <citation type="submission" date="2019-03" db="EMBL/GenBank/DDBJ databases">
        <title>Genomics of glacier-inhabiting Cryobacterium strains.</title>
        <authorList>
            <person name="Liu Q."/>
            <person name="Xin Y.-H."/>
        </authorList>
    </citation>
    <scope>NUCLEOTIDE SEQUENCE [LARGE SCALE GENOMIC DNA]</scope>
    <source>
        <strain evidence="1 2">TMT2-16</strain>
    </source>
</reference>
<name>A0ABY2JDY5_9MICO</name>
<gene>
    <name evidence="1" type="ORF">E3T25_06895</name>
</gene>
<protein>
    <recommendedName>
        <fullName evidence="3">Tfp pilus assembly protein PilO</fullName>
    </recommendedName>
</protein>
<accession>A0ABY2JDY5</accession>
<evidence type="ECO:0000313" key="1">
    <source>
        <dbReference type="EMBL" id="TFD03334.1"/>
    </source>
</evidence>
<keyword evidence="2" id="KW-1185">Reference proteome</keyword>
<dbReference type="InterPro" id="IPR014717">
    <property type="entry name" value="Transl_elong_EF1B/ribsomal_bS6"/>
</dbReference>
<proteinExistence type="predicted"/>
<sequence>MGVTILLGWMVGISPNLKTASAANADRLLVEQQNADADERLSALKKQFEGIGALKNDLASVRKAVPDGAEIPAFLSQLDALSSQNEVRLTAFSVGDAERYAPEAPVAPVATEAPVAEEEAATVSEDTAAAAAAPAAAAAAPTLPVAPAGITGENFVAVPITVSIEGNYSKLLDYLDGLQKGDRLALVTSIETTTVSPDISTAKISAFVYVLLNPASVAATPAG</sequence>
<dbReference type="EMBL" id="SOGO01000021">
    <property type="protein sequence ID" value="TFD03334.1"/>
    <property type="molecule type" value="Genomic_DNA"/>
</dbReference>
<dbReference type="RefSeq" id="WP_134373310.1">
    <property type="nucleotide sequence ID" value="NZ_SOGO01000021.1"/>
</dbReference>